<organism evidence="2 3">
    <name type="scientific">Lentinula detonsa</name>
    <dbReference type="NCBI Taxonomy" id="2804962"/>
    <lineage>
        <taxon>Eukaryota</taxon>
        <taxon>Fungi</taxon>
        <taxon>Dikarya</taxon>
        <taxon>Basidiomycota</taxon>
        <taxon>Agaricomycotina</taxon>
        <taxon>Agaricomycetes</taxon>
        <taxon>Agaricomycetidae</taxon>
        <taxon>Agaricales</taxon>
        <taxon>Marasmiineae</taxon>
        <taxon>Omphalotaceae</taxon>
        <taxon>Lentinula</taxon>
    </lineage>
</organism>
<keyword evidence="1" id="KW-1133">Transmembrane helix</keyword>
<evidence type="ECO:0000313" key="2">
    <source>
        <dbReference type="EMBL" id="KAJ3987724.1"/>
    </source>
</evidence>
<accession>A0AA38Q578</accession>
<gene>
    <name evidence="2" type="ORF">F5890DRAFT_718348</name>
</gene>
<proteinExistence type="predicted"/>
<protein>
    <submittedName>
        <fullName evidence="2">Uncharacterized protein</fullName>
    </submittedName>
</protein>
<feature type="transmembrane region" description="Helical" evidence="1">
    <location>
        <begin position="12"/>
        <end position="37"/>
    </location>
</feature>
<keyword evidence="1" id="KW-0812">Transmembrane</keyword>
<reference evidence="2" key="1">
    <citation type="submission" date="2022-08" db="EMBL/GenBank/DDBJ databases">
        <authorList>
            <consortium name="DOE Joint Genome Institute"/>
            <person name="Min B."/>
            <person name="Riley R."/>
            <person name="Sierra-Patev S."/>
            <person name="Naranjo-Ortiz M."/>
            <person name="Looney B."/>
            <person name="Konkel Z."/>
            <person name="Slot J.C."/>
            <person name="Sakamoto Y."/>
            <person name="Steenwyk J.L."/>
            <person name="Rokas A."/>
            <person name="Carro J."/>
            <person name="Camarero S."/>
            <person name="Ferreira P."/>
            <person name="Molpeceres G."/>
            <person name="Ruiz-Duenas F.J."/>
            <person name="Serrano A."/>
            <person name="Henrissat B."/>
            <person name="Drula E."/>
            <person name="Hughes K.W."/>
            <person name="Mata J.L."/>
            <person name="Ishikawa N.K."/>
            <person name="Vargas-Isla R."/>
            <person name="Ushijima S."/>
            <person name="Smith C.A."/>
            <person name="Ahrendt S."/>
            <person name="Andreopoulos W."/>
            <person name="He G."/>
            <person name="Labutti K."/>
            <person name="Lipzen A."/>
            <person name="Ng V."/>
            <person name="Sandor L."/>
            <person name="Barry K."/>
            <person name="Martinez A.T."/>
            <person name="Xiao Y."/>
            <person name="Gibbons J.G."/>
            <person name="Terashima K."/>
            <person name="Hibbett D.S."/>
            <person name="Grigoriev I.V."/>
        </authorList>
    </citation>
    <scope>NUCLEOTIDE SEQUENCE</scope>
    <source>
        <strain evidence="2">TFB7829</strain>
    </source>
</reference>
<evidence type="ECO:0000313" key="3">
    <source>
        <dbReference type="Proteomes" id="UP001163850"/>
    </source>
</evidence>
<name>A0AA38Q578_9AGAR</name>
<keyword evidence="1" id="KW-0472">Membrane</keyword>
<comment type="caution">
    <text evidence="2">The sequence shown here is derived from an EMBL/GenBank/DDBJ whole genome shotgun (WGS) entry which is preliminary data.</text>
</comment>
<dbReference type="AlphaFoldDB" id="A0AA38Q578"/>
<dbReference type="Proteomes" id="UP001163850">
    <property type="component" value="Unassembled WGS sequence"/>
</dbReference>
<sequence>MYVLISFRLSSVLLTCFNLLDLLTSILIFTFSQNFLYVRSTGIAKMIHVPHMCGTYTQSFQPYTPYLTDCITPIDGVKKIHLLRCFIHSSTRISFITHLFLSFPFSLFHFFPRF</sequence>
<evidence type="ECO:0000256" key="1">
    <source>
        <dbReference type="SAM" id="Phobius"/>
    </source>
</evidence>
<dbReference type="EMBL" id="MU801919">
    <property type="protein sequence ID" value="KAJ3987724.1"/>
    <property type="molecule type" value="Genomic_DNA"/>
</dbReference>
<feature type="transmembrane region" description="Helical" evidence="1">
    <location>
        <begin position="93"/>
        <end position="111"/>
    </location>
</feature>